<reference evidence="4 5" key="1">
    <citation type="submission" date="2023-03" db="EMBL/GenBank/DDBJ databases">
        <title>Diaphorobacter basophil sp. nov., isolated from a sewage-treatment plant.</title>
        <authorList>
            <person name="Yang K."/>
        </authorList>
    </citation>
    <scope>NUCLEOTIDE SEQUENCE [LARGE SCALE GENOMIC DNA]</scope>
    <source>
        <strain evidence="4 5">Y-1</strain>
    </source>
</reference>
<protein>
    <recommendedName>
        <fullName evidence="1">diguanylate cyclase</fullName>
        <ecNumber evidence="1">2.7.7.65</ecNumber>
    </recommendedName>
</protein>
<feature type="domain" description="GGDEF" evidence="3">
    <location>
        <begin position="55"/>
        <end position="187"/>
    </location>
</feature>
<dbReference type="Gene3D" id="3.30.70.270">
    <property type="match status" value="1"/>
</dbReference>
<name>A0ABZ0J0J2_9BURK</name>
<dbReference type="InterPro" id="IPR000160">
    <property type="entry name" value="GGDEF_dom"/>
</dbReference>
<dbReference type="EMBL" id="CP136921">
    <property type="protein sequence ID" value="WOO31750.1"/>
    <property type="molecule type" value="Genomic_DNA"/>
</dbReference>
<accession>A0ABZ0J0J2</accession>
<dbReference type="InterPro" id="IPR029787">
    <property type="entry name" value="Nucleotide_cyclase"/>
</dbReference>
<dbReference type="InterPro" id="IPR043128">
    <property type="entry name" value="Rev_trsase/Diguanyl_cyclase"/>
</dbReference>
<dbReference type="SUPFAM" id="SSF55073">
    <property type="entry name" value="Nucleotide cyclase"/>
    <property type="match status" value="1"/>
</dbReference>
<dbReference type="Pfam" id="PF00990">
    <property type="entry name" value="GGDEF"/>
    <property type="match status" value="1"/>
</dbReference>
<keyword evidence="4" id="KW-0548">Nucleotidyltransferase</keyword>
<evidence type="ECO:0000259" key="3">
    <source>
        <dbReference type="PROSITE" id="PS50887"/>
    </source>
</evidence>
<dbReference type="EC" id="2.7.7.65" evidence="1"/>
<keyword evidence="4" id="KW-0808">Transferase</keyword>
<comment type="catalytic activity">
    <reaction evidence="2">
        <text>2 GTP = 3',3'-c-di-GMP + 2 diphosphate</text>
        <dbReference type="Rhea" id="RHEA:24898"/>
        <dbReference type="ChEBI" id="CHEBI:33019"/>
        <dbReference type="ChEBI" id="CHEBI:37565"/>
        <dbReference type="ChEBI" id="CHEBI:58805"/>
        <dbReference type="EC" id="2.7.7.65"/>
    </reaction>
</comment>
<gene>
    <name evidence="4" type="ORF">P4826_15255</name>
</gene>
<dbReference type="PROSITE" id="PS50887">
    <property type="entry name" value="GGDEF"/>
    <property type="match status" value="1"/>
</dbReference>
<dbReference type="PANTHER" id="PTHR45138:SF9">
    <property type="entry name" value="DIGUANYLATE CYCLASE DGCM-RELATED"/>
    <property type="match status" value="1"/>
</dbReference>
<dbReference type="SMART" id="SM00267">
    <property type="entry name" value="GGDEF"/>
    <property type="match status" value="1"/>
</dbReference>
<evidence type="ECO:0000256" key="2">
    <source>
        <dbReference type="ARBA" id="ARBA00034247"/>
    </source>
</evidence>
<evidence type="ECO:0000256" key="1">
    <source>
        <dbReference type="ARBA" id="ARBA00012528"/>
    </source>
</evidence>
<dbReference type="CDD" id="cd01949">
    <property type="entry name" value="GGDEF"/>
    <property type="match status" value="1"/>
</dbReference>
<keyword evidence="5" id="KW-1185">Reference proteome</keyword>
<evidence type="ECO:0000313" key="5">
    <source>
        <dbReference type="Proteomes" id="UP001303211"/>
    </source>
</evidence>
<dbReference type="NCBIfam" id="TIGR00254">
    <property type="entry name" value="GGDEF"/>
    <property type="match status" value="1"/>
</dbReference>
<evidence type="ECO:0000313" key="4">
    <source>
        <dbReference type="EMBL" id="WOO31750.1"/>
    </source>
</evidence>
<dbReference type="Proteomes" id="UP001303211">
    <property type="component" value="Chromosome"/>
</dbReference>
<dbReference type="PANTHER" id="PTHR45138">
    <property type="entry name" value="REGULATORY COMPONENTS OF SENSORY TRANSDUCTION SYSTEM"/>
    <property type="match status" value="1"/>
</dbReference>
<dbReference type="GO" id="GO:0052621">
    <property type="term" value="F:diguanylate cyclase activity"/>
    <property type="evidence" value="ECO:0007669"/>
    <property type="project" value="UniProtKB-EC"/>
</dbReference>
<proteinExistence type="predicted"/>
<organism evidence="4 5">
    <name type="scientific">Diaphorobacter limosus</name>
    <dbReference type="NCBI Taxonomy" id="3036128"/>
    <lineage>
        <taxon>Bacteria</taxon>
        <taxon>Pseudomonadati</taxon>
        <taxon>Pseudomonadota</taxon>
        <taxon>Betaproteobacteria</taxon>
        <taxon>Burkholderiales</taxon>
        <taxon>Comamonadaceae</taxon>
        <taxon>Diaphorobacter</taxon>
    </lineage>
</organism>
<dbReference type="RefSeq" id="WP_317701224.1">
    <property type="nucleotide sequence ID" value="NZ_CP136921.1"/>
</dbReference>
<dbReference type="InterPro" id="IPR050469">
    <property type="entry name" value="Diguanylate_Cyclase"/>
</dbReference>
<sequence>MLCVASDITALSQDGRSLRQTRDQALRAAHTDDLTGISNRAHMLQQAGALIAQGQPLVLVLLDLDHFKGINDRFGHPAGDEVLRDFARQLQASTRRDDGCGRIGGEEFMMLLPGTDLPQARAVVQRLLEHVRAARPLAEAPAQGNTTSAGLALHRAGECTGALYRRADQALYRAKQAGRDRLVCDGAPA</sequence>